<dbReference type="InterPro" id="IPR047976">
    <property type="entry name" value="Anti_VapB2-like"/>
</dbReference>
<proteinExistence type="predicted"/>
<name>A0A1C3RG81_9PROT</name>
<dbReference type="PANTHER" id="PTHR37550">
    <property type="entry name" value="ANTITOXIN VAPB1"/>
    <property type="match status" value="1"/>
</dbReference>
<dbReference type="InterPro" id="IPR051734">
    <property type="entry name" value="VapB_TA_antitoxins"/>
</dbReference>
<evidence type="ECO:0008006" key="3">
    <source>
        <dbReference type="Google" id="ProtNLM"/>
    </source>
</evidence>
<organism evidence="1 2">
    <name type="scientific">Candidatus Terasakiella magnetica</name>
    <dbReference type="NCBI Taxonomy" id="1867952"/>
    <lineage>
        <taxon>Bacteria</taxon>
        <taxon>Pseudomonadati</taxon>
        <taxon>Pseudomonadota</taxon>
        <taxon>Alphaproteobacteria</taxon>
        <taxon>Rhodospirillales</taxon>
        <taxon>Terasakiellaceae</taxon>
        <taxon>Terasakiella</taxon>
    </lineage>
</organism>
<dbReference type="Gene3D" id="2.10.260.10">
    <property type="match status" value="1"/>
</dbReference>
<dbReference type="Proteomes" id="UP000231658">
    <property type="component" value="Unassembled WGS sequence"/>
</dbReference>
<sequence>MTQTSVFKNNQTQAVRLPKSVALPENVKKVDVICQGKARLIVPSDCLWDSFFEGAEASADYMVGRDQPDMQQREDF</sequence>
<evidence type="ECO:0000313" key="2">
    <source>
        <dbReference type="Proteomes" id="UP000231658"/>
    </source>
</evidence>
<dbReference type="STRING" id="1867952.MTBPR1_20164"/>
<protein>
    <recommendedName>
        <fullName evidence="3">Antitoxin VapB</fullName>
    </recommendedName>
</protein>
<evidence type="ECO:0000313" key="1">
    <source>
        <dbReference type="EMBL" id="SCA56316.1"/>
    </source>
</evidence>
<dbReference type="PANTHER" id="PTHR37550:SF3">
    <property type="entry name" value="ANTITOXIN VAPB1"/>
    <property type="match status" value="1"/>
</dbReference>
<dbReference type="NCBIfam" id="NF040493">
    <property type="entry name" value="TA_anti_VapB"/>
    <property type="match status" value="1"/>
</dbReference>
<accession>A0A1C3RG81</accession>
<reference evidence="1 2" key="1">
    <citation type="submission" date="2016-07" db="EMBL/GenBank/DDBJ databases">
        <authorList>
            <person name="Lefevre C.T."/>
        </authorList>
    </citation>
    <scope>NUCLEOTIDE SEQUENCE [LARGE SCALE GENOMIC DNA]</scope>
    <source>
        <strain evidence="1">PR1</strain>
    </source>
</reference>
<dbReference type="OrthoDB" id="7173678at2"/>
<dbReference type="RefSeq" id="WP_069186988.1">
    <property type="nucleotide sequence ID" value="NZ_FLYE01000012.1"/>
</dbReference>
<gene>
    <name evidence="1" type="ORF">MTBPR1_20164</name>
</gene>
<dbReference type="EMBL" id="FLYE01000012">
    <property type="protein sequence ID" value="SCA56316.1"/>
    <property type="molecule type" value="Genomic_DNA"/>
</dbReference>
<dbReference type="InterPro" id="IPR037914">
    <property type="entry name" value="SpoVT-AbrB_sf"/>
</dbReference>
<dbReference type="AlphaFoldDB" id="A0A1C3RG81"/>
<keyword evidence="2" id="KW-1185">Reference proteome</keyword>
<dbReference type="SUPFAM" id="SSF89447">
    <property type="entry name" value="AbrB/MazE/MraZ-like"/>
    <property type="match status" value="1"/>
</dbReference>